<dbReference type="EMBL" id="FZOK01000002">
    <property type="protein sequence ID" value="SNS04459.1"/>
    <property type="molecule type" value="Genomic_DNA"/>
</dbReference>
<evidence type="ECO:0000256" key="2">
    <source>
        <dbReference type="ARBA" id="ARBA00023125"/>
    </source>
</evidence>
<keyword evidence="1" id="KW-0680">Restriction system</keyword>
<dbReference type="AlphaFoldDB" id="A0A239B9T7"/>
<dbReference type="Proteomes" id="UP000198480">
    <property type="component" value="Unassembled WGS sequence"/>
</dbReference>
<proteinExistence type="predicted"/>
<dbReference type="InterPro" id="IPR044946">
    <property type="entry name" value="Restrct_endonuc_typeI_TRD_sf"/>
</dbReference>
<accession>A0A239B9T7</accession>
<evidence type="ECO:0000313" key="3">
    <source>
        <dbReference type="EMBL" id="SNS04459.1"/>
    </source>
</evidence>
<dbReference type="GO" id="GO:0003677">
    <property type="term" value="F:DNA binding"/>
    <property type="evidence" value="ECO:0007669"/>
    <property type="project" value="UniProtKB-KW"/>
</dbReference>
<reference evidence="4" key="1">
    <citation type="submission" date="2017-06" db="EMBL/GenBank/DDBJ databases">
        <authorList>
            <person name="Varghese N."/>
            <person name="Submissions S."/>
        </authorList>
    </citation>
    <scope>NUCLEOTIDE SEQUENCE [LARGE SCALE GENOMIC DNA]</scope>
    <source>
        <strain evidence="4">5C</strain>
    </source>
</reference>
<keyword evidence="2" id="KW-0238">DNA-binding</keyword>
<organism evidence="3 4">
    <name type="scientific">Belliella buryatensis</name>
    <dbReference type="NCBI Taxonomy" id="1500549"/>
    <lineage>
        <taxon>Bacteria</taxon>
        <taxon>Pseudomonadati</taxon>
        <taxon>Bacteroidota</taxon>
        <taxon>Cytophagia</taxon>
        <taxon>Cytophagales</taxon>
        <taxon>Cyclobacteriaceae</taxon>
        <taxon>Belliella</taxon>
    </lineage>
</organism>
<gene>
    <name evidence="3" type="ORF">SAMN06295967_102219</name>
</gene>
<evidence type="ECO:0000313" key="4">
    <source>
        <dbReference type="Proteomes" id="UP000198480"/>
    </source>
</evidence>
<keyword evidence="4" id="KW-1185">Reference proteome</keyword>
<sequence>MDTQNKQGYKQTEVGLIPEEWEIVTIGDLFRF</sequence>
<protein>
    <recommendedName>
        <fullName evidence="5">Type I restriction enzyme, S subunit</fullName>
    </recommendedName>
</protein>
<dbReference type="Gene3D" id="3.90.220.20">
    <property type="entry name" value="DNA methylase specificity domains"/>
    <property type="match status" value="1"/>
</dbReference>
<evidence type="ECO:0000256" key="1">
    <source>
        <dbReference type="ARBA" id="ARBA00022747"/>
    </source>
</evidence>
<evidence type="ECO:0008006" key="5">
    <source>
        <dbReference type="Google" id="ProtNLM"/>
    </source>
</evidence>
<name>A0A239B9T7_9BACT</name>
<dbReference type="GO" id="GO:0009307">
    <property type="term" value="P:DNA restriction-modification system"/>
    <property type="evidence" value="ECO:0007669"/>
    <property type="project" value="UniProtKB-KW"/>
</dbReference>